<evidence type="ECO:0000313" key="3">
    <source>
        <dbReference type="Proteomes" id="UP001273166"/>
    </source>
</evidence>
<accession>A0AAJ0M5L5</accession>
<protein>
    <submittedName>
        <fullName evidence="2">Uncharacterized protein</fullName>
    </submittedName>
</protein>
<dbReference type="EMBL" id="JAUDZG010000001">
    <property type="protein sequence ID" value="KAK3309740.1"/>
    <property type="molecule type" value="Genomic_DNA"/>
</dbReference>
<feature type="region of interest" description="Disordered" evidence="1">
    <location>
        <begin position="23"/>
        <end position="46"/>
    </location>
</feature>
<dbReference type="GeneID" id="87886411"/>
<dbReference type="AlphaFoldDB" id="A0AAJ0M5L5"/>
<organism evidence="2 3">
    <name type="scientific">Chaetomium strumarium</name>
    <dbReference type="NCBI Taxonomy" id="1170767"/>
    <lineage>
        <taxon>Eukaryota</taxon>
        <taxon>Fungi</taxon>
        <taxon>Dikarya</taxon>
        <taxon>Ascomycota</taxon>
        <taxon>Pezizomycotina</taxon>
        <taxon>Sordariomycetes</taxon>
        <taxon>Sordariomycetidae</taxon>
        <taxon>Sordariales</taxon>
        <taxon>Chaetomiaceae</taxon>
        <taxon>Chaetomium</taxon>
    </lineage>
</organism>
<sequence length="233" mass="26046">MGRRPQIGGSQSVEQARFVGVSLQSVKNRRPPDLGPLQPATSQVREEIQPEPLILVAIGTAVRDDEETPTENDSWRGNQQQYSQWQWWKKEEEGSEGTNSPPSHLPEILRIQGQHAVLGKQMSLSYSLYDTRQNGFLFLQAALPAGRNAARLDMRQWDGAWEETKWYDTRSTGSIVLPTEANQGFQVDFPDIPGAIHNYLVAVVNESGLALMLRNGQGSVVGIDFVYRSGIWV</sequence>
<evidence type="ECO:0000256" key="1">
    <source>
        <dbReference type="SAM" id="MobiDB-lite"/>
    </source>
</evidence>
<dbReference type="RefSeq" id="XP_062725520.1">
    <property type="nucleotide sequence ID" value="XM_062867582.1"/>
</dbReference>
<dbReference type="Proteomes" id="UP001273166">
    <property type="component" value="Unassembled WGS sequence"/>
</dbReference>
<comment type="caution">
    <text evidence="2">The sequence shown here is derived from an EMBL/GenBank/DDBJ whole genome shotgun (WGS) entry which is preliminary data.</text>
</comment>
<keyword evidence="3" id="KW-1185">Reference proteome</keyword>
<proteinExistence type="predicted"/>
<name>A0AAJ0M5L5_9PEZI</name>
<reference evidence="2" key="2">
    <citation type="submission" date="2023-06" db="EMBL/GenBank/DDBJ databases">
        <authorList>
            <consortium name="Lawrence Berkeley National Laboratory"/>
            <person name="Mondo S.J."/>
            <person name="Hensen N."/>
            <person name="Bonometti L."/>
            <person name="Westerberg I."/>
            <person name="Brannstrom I.O."/>
            <person name="Guillou S."/>
            <person name="Cros-Aarteil S."/>
            <person name="Calhoun S."/>
            <person name="Haridas S."/>
            <person name="Kuo A."/>
            <person name="Pangilinan J."/>
            <person name="Riley R."/>
            <person name="Labutti K."/>
            <person name="Andreopoulos B."/>
            <person name="Lipzen A."/>
            <person name="Chen C."/>
            <person name="Yanf M."/>
            <person name="Daum C."/>
            <person name="Ng V."/>
            <person name="Clum A."/>
            <person name="Steindorff A."/>
            <person name="Ohm R."/>
            <person name="Martin F."/>
            <person name="Silar P."/>
            <person name="Natvig D."/>
            <person name="Lalanne C."/>
            <person name="Gautier V."/>
            <person name="Ament-Velasquez S.L."/>
            <person name="Kruys A."/>
            <person name="Hutchinson M.I."/>
            <person name="Powell A.J."/>
            <person name="Barry K."/>
            <person name="Miller A.N."/>
            <person name="Grigoriev I.V."/>
            <person name="Debuchy R."/>
            <person name="Gladieux P."/>
            <person name="Thoren M.H."/>
            <person name="Johannesson H."/>
        </authorList>
    </citation>
    <scope>NUCLEOTIDE SEQUENCE</scope>
    <source>
        <strain evidence="2">CBS 333.67</strain>
    </source>
</reference>
<evidence type="ECO:0000313" key="2">
    <source>
        <dbReference type="EMBL" id="KAK3309740.1"/>
    </source>
</evidence>
<reference evidence="2" key="1">
    <citation type="journal article" date="2023" name="Mol. Phylogenet. Evol.">
        <title>Genome-scale phylogeny and comparative genomics of the fungal order Sordariales.</title>
        <authorList>
            <person name="Hensen N."/>
            <person name="Bonometti L."/>
            <person name="Westerberg I."/>
            <person name="Brannstrom I.O."/>
            <person name="Guillou S."/>
            <person name="Cros-Aarteil S."/>
            <person name="Calhoun S."/>
            <person name="Haridas S."/>
            <person name="Kuo A."/>
            <person name="Mondo S."/>
            <person name="Pangilinan J."/>
            <person name="Riley R."/>
            <person name="LaButti K."/>
            <person name="Andreopoulos B."/>
            <person name="Lipzen A."/>
            <person name="Chen C."/>
            <person name="Yan M."/>
            <person name="Daum C."/>
            <person name="Ng V."/>
            <person name="Clum A."/>
            <person name="Steindorff A."/>
            <person name="Ohm R.A."/>
            <person name="Martin F."/>
            <person name="Silar P."/>
            <person name="Natvig D.O."/>
            <person name="Lalanne C."/>
            <person name="Gautier V."/>
            <person name="Ament-Velasquez S.L."/>
            <person name="Kruys A."/>
            <person name="Hutchinson M.I."/>
            <person name="Powell A.J."/>
            <person name="Barry K."/>
            <person name="Miller A.N."/>
            <person name="Grigoriev I.V."/>
            <person name="Debuchy R."/>
            <person name="Gladieux P."/>
            <person name="Hiltunen Thoren M."/>
            <person name="Johannesson H."/>
        </authorList>
    </citation>
    <scope>NUCLEOTIDE SEQUENCE</scope>
    <source>
        <strain evidence="2">CBS 333.67</strain>
    </source>
</reference>
<gene>
    <name evidence="2" type="ORF">B0T15DRAFT_506482</name>
</gene>